<feature type="compositionally biased region" description="Low complexity" evidence="1">
    <location>
        <begin position="163"/>
        <end position="184"/>
    </location>
</feature>
<proteinExistence type="predicted"/>
<evidence type="ECO:0000313" key="4">
    <source>
        <dbReference type="EMBL" id="QPE04517.1"/>
    </source>
</evidence>
<dbReference type="Pfam" id="PF12697">
    <property type="entry name" value="Abhydrolase_6"/>
    <property type="match status" value="1"/>
</dbReference>
<dbReference type="SUPFAM" id="SSF53474">
    <property type="entry name" value="alpha/beta-Hydrolases"/>
    <property type="match status" value="1"/>
</dbReference>
<dbReference type="GO" id="GO:0016787">
    <property type="term" value="F:hydrolase activity"/>
    <property type="evidence" value="ECO:0007669"/>
    <property type="project" value="UniProtKB-KW"/>
</dbReference>
<keyword evidence="5" id="KW-1185">Reference proteome</keyword>
<dbReference type="EMBL" id="CP064760">
    <property type="protein sequence ID" value="QPE04517.1"/>
    <property type="molecule type" value="Genomic_DNA"/>
</dbReference>
<dbReference type="InterPro" id="IPR000073">
    <property type="entry name" value="AB_hydrolase_1"/>
</dbReference>
<feature type="transmembrane region" description="Helical" evidence="2">
    <location>
        <begin position="50"/>
        <end position="71"/>
    </location>
</feature>
<dbReference type="KEGG" id="msf:IT882_15545"/>
<keyword evidence="2" id="KW-0472">Membrane</keyword>
<reference evidence="4 5" key="1">
    <citation type="submission" date="2020-11" db="EMBL/GenBank/DDBJ databases">
        <title>Amino acid is mineralized and recycled by bacteria in oceanic microbiome.</title>
        <authorList>
            <person name="Zheng L.Y."/>
        </authorList>
    </citation>
    <scope>NUCLEOTIDE SEQUENCE [LARGE SCALE GENOMIC DNA]</scope>
    <source>
        <strain evidence="4 5">A32-1</strain>
    </source>
</reference>
<feature type="domain" description="AB hydrolase-1" evidence="3">
    <location>
        <begin position="4"/>
        <end position="148"/>
    </location>
</feature>
<keyword evidence="4" id="KW-0378">Hydrolase</keyword>
<gene>
    <name evidence="4" type="ORF">IT882_15545</name>
</gene>
<organism evidence="4 5">
    <name type="scientific">Microbacterium schleiferi</name>
    <dbReference type="NCBI Taxonomy" id="69362"/>
    <lineage>
        <taxon>Bacteria</taxon>
        <taxon>Bacillati</taxon>
        <taxon>Actinomycetota</taxon>
        <taxon>Actinomycetes</taxon>
        <taxon>Micrococcales</taxon>
        <taxon>Microbacteriaceae</taxon>
        <taxon>Microbacterium</taxon>
    </lineage>
</organism>
<sequence length="197" mass="20277">MGPGGWSRAIGGRPGWAPRLAEAGYRAVVMTWPGLSAGGAWDPDTRLDGAAVAGAIVELIAALGGPVVLVVHSMSAAFGYRVAFHHRDSLIALVALAPAPPGTSSPSPPCWKRTPITSSSRDARSPGGFPVAAGGIPDQSSSRRSWSVQASSSHPVTWTSSVRSWCQSQPGSSSSGRTSAVRRSISATGSWTAYRPS</sequence>
<keyword evidence="2" id="KW-1133">Transmembrane helix</keyword>
<protein>
    <submittedName>
        <fullName evidence="4">Alpha/beta hydrolase</fullName>
    </submittedName>
</protein>
<accession>A0A7S8RHL0</accession>
<dbReference type="InterPro" id="IPR029058">
    <property type="entry name" value="AB_hydrolase_fold"/>
</dbReference>
<dbReference type="Proteomes" id="UP000594480">
    <property type="component" value="Chromosome"/>
</dbReference>
<evidence type="ECO:0000259" key="3">
    <source>
        <dbReference type="Pfam" id="PF12697"/>
    </source>
</evidence>
<dbReference type="Gene3D" id="3.40.50.1820">
    <property type="entry name" value="alpha/beta hydrolase"/>
    <property type="match status" value="1"/>
</dbReference>
<dbReference type="AlphaFoldDB" id="A0A7S8RHL0"/>
<name>A0A7S8RHL0_9MICO</name>
<evidence type="ECO:0000313" key="5">
    <source>
        <dbReference type="Proteomes" id="UP000594480"/>
    </source>
</evidence>
<keyword evidence="2" id="KW-0812">Transmembrane</keyword>
<feature type="region of interest" description="Disordered" evidence="1">
    <location>
        <begin position="100"/>
        <end position="197"/>
    </location>
</feature>
<feature type="compositionally biased region" description="Low complexity" evidence="1">
    <location>
        <begin position="139"/>
        <end position="153"/>
    </location>
</feature>
<evidence type="ECO:0000256" key="2">
    <source>
        <dbReference type="SAM" id="Phobius"/>
    </source>
</evidence>
<evidence type="ECO:0000256" key="1">
    <source>
        <dbReference type="SAM" id="MobiDB-lite"/>
    </source>
</evidence>
<feature type="compositionally biased region" description="Pro residues" evidence="1">
    <location>
        <begin position="100"/>
        <end position="109"/>
    </location>
</feature>